<reference evidence="4" key="1">
    <citation type="submission" date="2017-02" db="UniProtKB">
        <authorList>
            <consortium name="WormBaseParasite"/>
        </authorList>
    </citation>
    <scope>IDENTIFICATION</scope>
</reference>
<evidence type="ECO:0000259" key="3">
    <source>
        <dbReference type="PROSITE" id="PS50157"/>
    </source>
</evidence>
<dbReference type="PROSITE" id="PS50157">
    <property type="entry name" value="ZINC_FINGER_C2H2_2"/>
    <property type="match status" value="1"/>
</dbReference>
<keyword evidence="1" id="KW-0479">Metal-binding</keyword>
<feature type="compositionally biased region" description="Polar residues" evidence="2">
    <location>
        <begin position="161"/>
        <end position="171"/>
    </location>
</feature>
<accession>A0A0M3J782</accession>
<feature type="compositionally biased region" description="Polar residues" evidence="2">
    <location>
        <begin position="200"/>
        <end position="215"/>
    </location>
</feature>
<dbReference type="AlphaFoldDB" id="A0A0M3J782"/>
<dbReference type="InterPro" id="IPR013087">
    <property type="entry name" value="Znf_C2H2_type"/>
</dbReference>
<evidence type="ECO:0000256" key="2">
    <source>
        <dbReference type="SAM" id="MobiDB-lite"/>
    </source>
</evidence>
<protein>
    <submittedName>
        <fullName evidence="4">C2H2-type domain-containing protein</fullName>
    </submittedName>
</protein>
<evidence type="ECO:0000313" key="4">
    <source>
        <dbReference type="WBParaSite" id="ASIM_0000342601-mRNA-1"/>
    </source>
</evidence>
<name>A0A0M3J782_ANISI</name>
<dbReference type="WBParaSite" id="ASIM_0000342601-mRNA-1">
    <property type="protein sequence ID" value="ASIM_0000342601-mRNA-1"/>
    <property type="gene ID" value="ASIM_0000342601"/>
</dbReference>
<feature type="region of interest" description="Disordered" evidence="2">
    <location>
        <begin position="153"/>
        <end position="172"/>
    </location>
</feature>
<keyword evidence="1" id="KW-0863">Zinc-finger</keyword>
<feature type="region of interest" description="Disordered" evidence="2">
    <location>
        <begin position="200"/>
        <end position="228"/>
    </location>
</feature>
<dbReference type="PROSITE" id="PS00028">
    <property type="entry name" value="ZINC_FINGER_C2H2_1"/>
    <property type="match status" value="1"/>
</dbReference>
<keyword evidence="1" id="KW-0862">Zinc</keyword>
<dbReference type="GO" id="GO:0008270">
    <property type="term" value="F:zinc ion binding"/>
    <property type="evidence" value="ECO:0007669"/>
    <property type="project" value="UniProtKB-KW"/>
</dbReference>
<organism evidence="4">
    <name type="scientific">Anisakis simplex</name>
    <name type="common">Herring worm</name>
    <dbReference type="NCBI Taxonomy" id="6269"/>
    <lineage>
        <taxon>Eukaryota</taxon>
        <taxon>Metazoa</taxon>
        <taxon>Ecdysozoa</taxon>
        <taxon>Nematoda</taxon>
        <taxon>Chromadorea</taxon>
        <taxon>Rhabditida</taxon>
        <taxon>Spirurina</taxon>
        <taxon>Ascaridomorpha</taxon>
        <taxon>Ascaridoidea</taxon>
        <taxon>Anisakidae</taxon>
        <taxon>Anisakis</taxon>
        <taxon>Anisakis simplex complex</taxon>
    </lineage>
</organism>
<evidence type="ECO:0000256" key="1">
    <source>
        <dbReference type="PROSITE-ProRule" id="PRU00042"/>
    </source>
</evidence>
<feature type="domain" description="C2H2-type" evidence="3">
    <location>
        <begin position="61"/>
        <end position="88"/>
    </location>
</feature>
<sequence length="266" mass="28431">LKLINPNASDALVSNPEQGTSCSTSTLPCPTTSSTPSSSSACALTHHCGRPFCKLKKRMHYHCNFCEQGFGNIERLVPHLHKHYASNQSVSPALLGKLFTFQSSPSMLTMIPNQFTGDTRTQSRHFTDSADSSLSSLSTCSDPVTLCTNNASPATASTSSMGNPKSGSKLQKTLEPDWSYGRISATKPLVFVNGKSRTGANSSKLADNQLANSVGRNPAKRGSKSDCSTAFSQGNLTKATFGSSTNNNKRFKFVDCTLEAMEAVSR</sequence>
<proteinExistence type="predicted"/>